<keyword evidence="2" id="KW-1185">Reference proteome</keyword>
<dbReference type="RefSeq" id="WP_135801913.1">
    <property type="nucleotide sequence ID" value="NZ_SRPF01000001.1"/>
</dbReference>
<gene>
    <name evidence="1" type="ORF">E5Q11_03065</name>
</gene>
<organism evidence="1 2">
    <name type="scientific">Marinobacter confluentis</name>
    <dbReference type="NCBI Taxonomy" id="1697557"/>
    <lineage>
        <taxon>Bacteria</taxon>
        <taxon>Pseudomonadati</taxon>
        <taxon>Pseudomonadota</taxon>
        <taxon>Gammaproteobacteria</taxon>
        <taxon>Pseudomonadales</taxon>
        <taxon>Marinobacteraceae</taxon>
        <taxon>Marinobacter</taxon>
    </lineage>
</organism>
<evidence type="ECO:0000313" key="2">
    <source>
        <dbReference type="Proteomes" id="UP000298325"/>
    </source>
</evidence>
<sequence>MTDVADHSQSKPEQQFPRCVPWQGKYQDGVLGLFLDVGHKRKLWDWQFESNPFSLPFSPVVMVDDQDQVVGFNGVMPVMAEDAGVERPVLWSCDFFLAEAWRGKGLGSEIKHELHQKSPIIMAFGISDRASDVLQHLGWVSDTSVESYRMIRRISGWRTWVFVALQLANRVVRGAWPPWKQRGPEAGMRLSVHSFLPGKDRVDNLWRSCAGGYERIVVRNYKYLDWRYQQHPLGRYAFVRAERAGELAGILVVRTHGEHLRIVDYLGPCRDHPLKKAMIDYVVSRWRHVTQMSAVTSDDQFGDCLGAAGFIRMRGKPRFFRYEAEPSDRKWFIMAGDSDGEFLQAGSDFCDRGAL</sequence>
<protein>
    <recommendedName>
        <fullName evidence="3">GNAT family N-acetyltransferase</fullName>
    </recommendedName>
</protein>
<evidence type="ECO:0000313" key="1">
    <source>
        <dbReference type="EMBL" id="TGN41529.1"/>
    </source>
</evidence>
<comment type="caution">
    <text evidence="1">The sequence shown here is derived from an EMBL/GenBank/DDBJ whole genome shotgun (WGS) entry which is preliminary data.</text>
</comment>
<evidence type="ECO:0008006" key="3">
    <source>
        <dbReference type="Google" id="ProtNLM"/>
    </source>
</evidence>
<name>A0A4Z1BVY7_9GAMM</name>
<dbReference type="EMBL" id="SRPF01000001">
    <property type="protein sequence ID" value="TGN41529.1"/>
    <property type="molecule type" value="Genomic_DNA"/>
</dbReference>
<reference evidence="1 2" key="1">
    <citation type="submission" date="2019-04" db="EMBL/GenBank/DDBJ databases">
        <authorList>
            <person name="Park S."/>
            <person name="Yoon J.-H."/>
        </authorList>
    </citation>
    <scope>NUCLEOTIDE SEQUENCE [LARGE SCALE GENOMIC DNA]</scope>
    <source>
        <strain evidence="1 2">HJM-18</strain>
    </source>
</reference>
<dbReference type="OrthoDB" id="8542820at2"/>
<dbReference type="AlphaFoldDB" id="A0A4Z1BVY7"/>
<accession>A0A4Z1BVY7</accession>
<dbReference type="SUPFAM" id="SSF55729">
    <property type="entry name" value="Acyl-CoA N-acyltransferases (Nat)"/>
    <property type="match status" value="1"/>
</dbReference>
<dbReference type="InterPro" id="IPR016181">
    <property type="entry name" value="Acyl_CoA_acyltransferase"/>
</dbReference>
<dbReference type="Proteomes" id="UP000298325">
    <property type="component" value="Unassembled WGS sequence"/>
</dbReference>
<proteinExistence type="predicted"/>